<keyword evidence="2" id="KW-1185">Reference proteome</keyword>
<dbReference type="Proteomes" id="UP000886595">
    <property type="component" value="Unassembled WGS sequence"/>
</dbReference>
<organism evidence="1 2">
    <name type="scientific">Brassica carinata</name>
    <name type="common">Ethiopian mustard</name>
    <name type="synonym">Abyssinian cabbage</name>
    <dbReference type="NCBI Taxonomy" id="52824"/>
    <lineage>
        <taxon>Eukaryota</taxon>
        <taxon>Viridiplantae</taxon>
        <taxon>Streptophyta</taxon>
        <taxon>Embryophyta</taxon>
        <taxon>Tracheophyta</taxon>
        <taxon>Spermatophyta</taxon>
        <taxon>Magnoliopsida</taxon>
        <taxon>eudicotyledons</taxon>
        <taxon>Gunneridae</taxon>
        <taxon>Pentapetalae</taxon>
        <taxon>rosids</taxon>
        <taxon>malvids</taxon>
        <taxon>Brassicales</taxon>
        <taxon>Brassicaceae</taxon>
        <taxon>Brassiceae</taxon>
        <taxon>Brassica</taxon>
    </lineage>
</organism>
<evidence type="ECO:0000313" key="1">
    <source>
        <dbReference type="EMBL" id="KAG2257511.1"/>
    </source>
</evidence>
<comment type="caution">
    <text evidence="1">The sequence shown here is derived from an EMBL/GenBank/DDBJ whole genome shotgun (WGS) entry which is preliminary data.</text>
</comment>
<reference evidence="1 2" key="1">
    <citation type="submission" date="2020-02" db="EMBL/GenBank/DDBJ databases">
        <authorList>
            <person name="Ma Q."/>
            <person name="Huang Y."/>
            <person name="Song X."/>
            <person name="Pei D."/>
        </authorList>
    </citation>
    <scope>NUCLEOTIDE SEQUENCE [LARGE SCALE GENOMIC DNA]</scope>
    <source>
        <strain evidence="1">Sxm20200214</strain>
        <tissue evidence="1">Leaf</tissue>
    </source>
</reference>
<evidence type="ECO:0000313" key="2">
    <source>
        <dbReference type="Proteomes" id="UP000886595"/>
    </source>
</evidence>
<dbReference type="EMBL" id="JAAMPC010000015">
    <property type="protein sequence ID" value="KAG2257511.1"/>
    <property type="molecule type" value="Genomic_DNA"/>
</dbReference>
<sequence length="120" mass="13349">MMRQLVPTHRCTVAAAEMILVSVASVSDPPPHRLRFVSNRNVDASATELKHEGTVISMVRSFHLFKKIVIFDGDQGQWVGCLVTQYYIRCCLASLAGVSAVDDVPPDSYVLRSMSRRPRS</sequence>
<dbReference type="AlphaFoldDB" id="A0A8X7TZE1"/>
<gene>
    <name evidence="1" type="ORF">Bca52824_076805</name>
</gene>
<proteinExistence type="predicted"/>
<protein>
    <submittedName>
        <fullName evidence="1">Uncharacterized protein</fullName>
    </submittedName>
</protein>
<accession>A0A8X7TZE1</accession>
<name>A0A8X7TZE1_BRACI</name>